<keyword evidence="6" id="KW-0472">Membrane</keyword>
<evidence type="ECO:0000313" key="9">
    <source>
        <dbReference type="Proteomes" id="UP001204772"/>
    </source>
</evidence>
<dbReference type="CDD" id="cd00082">
    <property type="entry name" value="HisKA"/>
    <property type="match status" value="1"/>
</dbReference>
<dbReference type="InterPro" id="IPR011990">
    <property type="entry name" value="TPR-like_helical_dom_sf"/>
</dbReference>
<dbReference type="EMBL" id="JAMZEL010000001">
    <property type="protein sequence ID" value="MCP1381226.1"/>
    <property type="molecule type" value="Genomic_DNA"/>
</dbReference>
<proteinExistence type="predicted"/>
<dbReference type="InterPro" id="IPR036890">
    <property type="entry name" value="HATPase_C_sf"/>
</dbReference>
<dbReference type="PRINTS" id="PR00344">
    <property type="entry name" value="BCTRLSENSOR"/>
</dbReference>
<dbReference type="PROSITE" id="PS50109">
    <property type="entry name" value="HIS_KIN"/>
    <property type="match status" value="1"/>
</dbReference>
<dbReference type="PROSITE" id="PS50005">
    <property type="entry name" value="TPR"/>
    <property type="match status" value="1"/>
</dbReference>
<evidence type="ECO:0000256" key="2">
    <source>
        <dbReference type="ARBA" id="ARBA00012438"/>
    </source>
</evidence>
<dbReference type="SMART" id="SM00028">
    <property type="entry name" value="TPR"/>
    <property type="match status" value="5"/>
</dbReference>
<dbReference type="SUPFAM" id="SSF48452">
    <property type="entry name" value="TPR-like"/>
    <property type="match status" value="2"/>
</dbReference>
<dbReference type="EC" id="2.7.13.3" evidence="2"/>
<name>A0ABT1FHI0_9BACT</name>
<evidence type="ECO:0000313" key="8">
    <source>
        <dbReference type="EMBL" id="MCP1381226.1"/>
    </source>
</evidence>
<comment type="caution">
    <text evidence="8">The sequence shown here is derived from an EMBL/GenBank/DDBJ whole genome shotgun (WGS) entry which is preliminary data.</text>
</comment>
<dbReference type="InterPro" id="IPR004358">
    <property type="entry name" value="Sig_transdc_His_kin-like_C"/>
</dbReference>
<dbReference type="Gene3D" id="3.30.565.10">
    <property type="entry name" value="Histidine kinase-like ATPase, C-terminal domain"/>
    <property type="match status" value="1"/>
</dbReference>
<dbReference type="SMART" id="SM00388">
    <property type="entry name" value="HisKA"/>
    <property type="match status" value="1"/>
</dbReference>
<dbReference type="PANTHER" id="PTHR43065:SF42">
    <property type="entry name" value="TWO-COMPONENT SENSOR PPRA"/>
    <property type="match status" value="1"/>
</dbReference>
<gene>
    <name evidence="8" type="ORF">NCI00_02270</name>
</gene>
<keyword evidence="4" id="KW-0802">TPR repeat</keyword>
<accession>A0ABT1FHI0</accession>
<keyword evidence="5" id="KW-0175">Coiled coil</keyword>
<reference evidence="8 9" key="1">
    <citation type="submission" date="2022-06" db="EMBL/GenBank/DDBJ databases">
        <title>Runella sp. S5 genome sequencing.</title>
        <authorList>
            <person name="Park S."/>
        </authorList>
    </citation>
    <scope>NUCLEOTIDE SEQUENCE [LARGE SCALE GENOMIC DNA]</scope>
    <source>
        <strain evidence="8 9">S5</strain>
    </source>
</reference>
<dbReference type="SMART" id="SM00387">
    <property type="entry name" value="HATPase_c"/>
    <property type="match status" value="1"/>
</dbReference>
<feature type="domain" description="Histidine kinase" evidence="7">
    <location>
        <begin position="422"/>
        <end position="676"/>
    </location>
</feature>
<protein>
    <recommendedName>
        <fullName evidence="2">histidine kinase</fullName>
        <ecNumber evidence="2">2.7.13.3</ecNumber>
    </recommendedName>
</protein>
<dbReference type="PANTHER" id="PTHR43065">
    <property type="entry name" value="SENSOR HISTIDINE KINASE"/>
    <property type="match status" value="1"/>
</dbReference>
<dbReference type="RefSeq" id="WP_253524584.1">
    <property type="nucleotide sequence ID" value="NZ_JAMZEL010000001.1"/>
</dbReference>
<dbReference type="Pfam" id="PF13424">
    <property type="entry name" value="TPR_12"/>
    <property type="match status" value="1"/>
</dbReference>
<evidence type="ECO:0000256" key="3">
    <source>
        <dbReference type="ARBA" id="ARBA00022553"/>
    </source>
</evidence>
<dbReference type="InterPro" id="IPR003661">
    <property type="entry name" value="HisK_dim/P_dom"/>
</dbReference>
<comment type="catalytic activity">
    <reaction evidence="1">
        <text>ATP + protein L-histidine = ADP + protein N-phospho-L-histidine.</text>
        <dbReference type="EC" id="2.7.13.3"/>
    </reaction>
</comment>
<feature type="transmembrane region" description="Helical" evidence="6">
    <location>
        <begin position="348"/>
        <end position="366"/>
    </location>
</feature>
<evidence type="ECO:0000256" key="4">
    <source>
        <dbReference type="PROSITE-ProRule" id="PRU00339"/>
    </source>
</evidence>
<dbReference type="InterPro" id="IPR005467">
    <property type="entry name" value="His_kinase_dom"/>
</dbReference>
<dbReference type="Gene3D" id="1.25.40.10">
    <property type="entry name" value="Tetratricopeptide repeat domain"/>
    <property type="match status" value="2"/>
</dbReference>
<sequence length="676" mass="76289">MKNLTYIISLWLSYFGAVGQHNSLTDSLKNMLTQPMPDTSKVLILDQLGRSLMYSQPVEAMKYAQEGLKLANQSNYNKGKARVLNRIGSILRISGNYTKSLESHLASIKVAQESQDRDALARTYNNIGILYSEQKNHVQAIEYYQKTRKLAEELKDDNLKNIALANIGMDYSFLNQLDSALFYTQIAYQMSKEGKGGDLNVNLVNLGNIYKRMGKDEIALRYYKNSIPKSITAENHRALSQTYLDIAEIFRKLNRSDSTIFYAQNALQLAQDANIIPTVVNASYLLSSVYESINKARAFDYLKMAWVAKDSILSIDKVKNFQKVEFNEQLRQQEIKQAEQAYQNRVKVYAMASVLVVFFVVLLLLYRNIRLKQKANALLQHQRDEINLQRNKAEEALTQLRSTQSQLIQKEKLASLGELTAGIAHEIQNPLNFVNNFSELSVDLVSELLEERNKVYGERDEELEKDLLNDLAQNQEKINLHGKRASSIVKGMLEHSRQSTGERELTDINQLADEYLRLAYHGFRAKDKDGSVTQFNAEYELITDRNLPKIEVVPQEIGRVLLNLINNAFYAVNVGSINVGSVLNAADVGYSPKVVVSTQVVDNHVEIRVKDNGIGMSEATKSKIFQPFFTTKPTGEGTGLGLSLAYYIVTKGHGGTIECESIEGEGTTFRVELPIK</sequence>
<feature type="repeat" description="TPR" evidence="4">
    <location>
        <begin position="121"/>
        <end position="154"/>
    </location>
</feature>
<organism evidence="8 9">
    <name type="scientific">Runella salmonicolor</name>
    <dbReference type="NCBI Taxonomy" id="2950278"/>
    <lineage>
        <taxon>Bacteria</taxon>
        <taxon>Pseudomonadati</taxon>
        <taxon>Bacteroidota</taxon>
        <taxon>Cytophagia</taxon>
        <taxon>Cytophagales</taxon>
        <taxon>Spirosomataceae</taxon>
        <taxon>Runella</taxon>
    </lineage>
</organism>
<dbReference type="Pfam" id="PF02518">
    <property type="entry name" value="HATPase_c"/>
    <property type="match status" value="1"/>
</dbReference>
<dbReference type="Pfam" id="PF13176">
    <property type="entry name" value="TPR_7"/>
    <property type="match status" value="1"/>
</dbReference>
<dbReference type="Proteomes" id="UP001204772">
    <property type="component" value="Unassembled WGS sequence"/>
</dbReference>
<keyword evidence="6" id="KW-1133">Transmembrane helix</keyword>
<dbReference type="InterPro" id="IPR036097">
    <property type="entry name" value="HisK_dim/P_sf"/>
</dbReference>
<dbReference type="InterPro" id="IPR003594">
    <property type="entry name" value="HATPase_dom"/>
</dbReference>
<dbReference type="InterPro" id="IPR019734">
    <property type="entry name" value="TPR_rpt"/>
</dbReference>
<evidence type="ECO:0000256" key="6">
    <source>
        <dbReference type="SAM" id="Phobius"/>
    </source>
</evidence>
<keyword evidence="6" id="KW-0812">Transmembrane</keyword>
<keyword evidence="9" id="KW-1185">Reference proteome</keyword>
<evidence type="ECO:0000256" key="5">
    <source>
        <dbReference type="SAM" id="Coils"/>
    </source>
</evidence>
<dbReference type="SUPFAM" id="SSF47384">
    <property type="entry name" value="Homodimeric domain of signal transducing histidine kinase"/>
    <property type="match status" value="1"/>
</dbReference>
<evidence type="ECO:0000259" key="7">
    <source>
        <dbReference type="PROSITE" id="PS50109"/>
    </source>
</evidence>
<evidence type="ECO:0000256" key="1">
    <source>
        <dbReference type="ARBA" id="ARBA00000085"/>
    </source>
</evidence>
<keyword evidence="3" id="KW-0597">Phosphoprotein</keyword>
<feature type="coiled-coil region" evidence="5">
    <location>
        <begin position="372"/>
        <end position="410"/>
    </location>
</feature>
<dbReference type="Gene3D" id="1.10.287.130">
    <property type="match status" value="1"/>
</dbReference>
<dbReference type="SUPFAM" id="SSF55874">
    <property type="entry name" value="ATPase domain of HSP90 chaperone/DNA topoisomerase II/histidine kinase"/>
    <property type="match status" value="1"/>
</dbReference>